<evidence type="ECO:0000259" key="24">
    <source>
        <dbReference type="PROSITE" id="PS51085"/>
    </source>
</evidence>
<feature type="domain" description="FAD-binding PCMH-type" evidence="25">
    <location>
        <begin position="431"/>
        <end position="622"/>
    </location>
</feature>
<evidence type="ECO:0000256" key="3">
    <source>
        <dbReference type="ARBA" id="ARBA00006378"/>
    </source>
</evidence>
<dbReference type="InterPro" id="IPR036856">
    <property type="entry name" value="Ald_Oxase/Xan_DH_a/b_sf"/>
</dbReference>
<dbReference type="PIRSF" id="PIRSF000127">
    <property type="entry name" value="Xanthine_DH"/>
    <property type="match status" value="1"/>
</dbReference>
<dbReference type="SUPFAM" id="SSF56176">
    <property type="entry name" value="FAD-binding/transporter-associated domain-like"/>
    <property type="match status" value="1"/>
</dbReference>
<keyword evidence="27" id="KW-1185">Reference proteome</keyword>
<feature type="binding site" evidence="20">
    <location>
        <position position="1106"/>
    </location>
    <ligand>
        <name>substrate</name>
    </ligand>
</feature>
<feature type="domain" description="2Fe-2S ferredoxin-type" evidence="24">
    <location>
        <begin position="233"/>
        <end position="321"/>
    </location>
</feature>
<keyword evidence="7 21" id="KW-0001">2Fe-2S</keyword>
<dbReference type="SMART" id="SM01008">
    <property type="entry name" value="Ald_Xan_dh_C"/>
    <property type="match status" value="1"/>
</dbReference>
<dbReference type="InterPro" id="IPR000674">
    <property type="entry name" value="Ald_Oxase/Xan_DH_a/b"/>
</dbReference>
<evidence type="ECO:0000256" key="19">
    <source>
        <dbReference type="PIRSR" id="PIRSR000127-1"/>
    </source>
</evidence>
<dbReference type="Gene3D" id="3.30.365.10">
    <property type="entry name" value="Aldehyde oxidase/xanthine dehydrogenase, molybdopterin binding domain"/>
    <property type="match status" value="4"/>
</dbReference>
<dbReference type="Pfam" id="PF00111">
    <property type="entry name" value="Fer2"/>
    <property type="match status" value="1"/>
</dbReference>
<feature type="binding site" evidence="21">
    <location>
        <position position="281"/>
    </location>
    <ligand>
        <name>[2Fe-2S] cluster</name>
        <dbReference type="ChEBI" id="CHEBI:190135"/>
        <label>1</label>
    </ligand>
</feature>
<feature type="binding site" evidence="20">
    <location>
        <position position="994"/>
    </location>
    <ligand>
        <name>substrate</name>
    </ligand>
</feature>
<dbReference type="GO" id="GO:0016491">
    <property type="term" value="F:oxidoreductase activity"/>
    <property type="evidence" value="ECO:0007669"/>
    <property type="project" value="UniProtKB-KW"/>
</dbReference>
<evidence type="ECO:0000256" key="20">
    <source>
        <dbReference type="PIRSR" id="PIRSR000127-2"/>
    </source>
</evidence>
<sequence>MDDDFEDVPLGGIPNSTENGHSAEVDEKPSIQLNGTKEESSEPSSLSEKQQKQFSIELEFVQCLANPEYLKYLAQSRYLQDKAFVNYLEYLQYWKQPQYAKFIIYPHCLYFLELLQEEAFRRELLNPAFSVYIHQQQFYHWMYYRNKRLVSAALPVADTSMETEEMKAEDDYSMHAHFMFFGLFGVLFRFAVLSSVIFLNFATSETIMSTLLKGRGSIITTLRRLHSTERVRKHITFHLNGNKIDVPSNIKPTLMLSDYLRDHQHLTGTKLACQEGACGSCTVSISSQDPIRKTIEHHPVVSCITPIALVDGKNITTVEGIGSTNDGLHPIQERMTAFGASQCGFCTPGFVMSMYAGLRMQSNDTFERFSENFKGNLCRCTGYRSISDVGKSFCADTEATVRPFNGQTFPAYRSENSEKFLGDIGGDGLVVDETSTHYFSPTTLLDLARHKSDHPDAVVVGGATSVVPSIYHGETAPMKWVTVSRIPELNRVEFGETSICIGAGVTLAKIIRSIEAESSKKIHPRHRVVFLESMKKQMSRIGSAQIRATGTLAGNILSTYAASDMNPLLWVTGAKIKVSQSDTQGSNYSVISQERNIEDILHRGEISDVEFIELIEIPWPSPNDHVHVYKQSRRREGDTSIVNGGFRVTLNDDDVIGDVAMVFGGLTSSLVRPEKSEKFLAGKKWSKETIDEVIPLLVEEVKTGGVDTHGGITEYKQTLPASFLVKFFHRVANRKNSRIDATESHPFDSRPVVGSHHYDVPIRGTSVGKPEPHRWAALQSTGEAKYIADMKFHRQLYGYLVTSSHSCADILSIDVSQAEAYPGVHAVYTYKDVPGSNLFGEIEKDEEIFASKEVKLLGQPIGAVIAESEDIAREASKLVEVKYREKKGIFSIEEAKKRDSIYPHPVQFHTGDADATLATSPTVIEGNMRMGGQEHWYLETQSCLALPNDDDIVLHISTQNAHAAQHTVATALGLPAHRVTVKVGHVGGAFGGKETRNCIIAAAASLAARKLRRPVRFVLPRPLDMQTTGGRHPYVGHYRVGFDSSGKILAAKVDMTANGGHSLDLSGAVLVKTLLQCDGAYSIPNFSGVAKPARTNVASNTAFRGFGTVQGWLFTEQWMDHAAHVLKMAPHELRERNIMREGETTFYGMKVPKQLRRSWDTCKNSSKFLERLEEVKEFNSKNLHCKRGLSILPTKYGVGFTAMQLNQGSALVLCYVDGSVLVTIGGVEMGQGLFTKISQVVATELGIPSESVHMSEMSTDKIANASTTSASMGSDLYGGAVHNACRELNERFAPYRASHPNATFAEICEKAYADRVSLSSLGFFKSEHKGLDMKTGRGEAGGGSTISLKIPGDPWRYFTIGTACTEVEIDTLTGDYKVLRADIVMDLGAPVNPNVDIGQIEGAFTQGQGWVTIEELWWGDEERSWITPGKLQNSGPGTYKIPTLDDVPSRWNVTLLKEDIEKSIEISPVHSAKAVSEPPFLLGASVYFSLKDAIKAARSSRGLDEYFQIDSPLTTERVRMACVDDITTAVLGEGAASFRAKGSF</sequence>
<evidence type="ECO:0000256" key="2">
    <source>
        <dbReference type="ARBA" id="ARBA00004123"/>
    </source>
</evidence>
<dbReference type="Pfam" id="PF05669">
    <property type="entry name" value="Med31"/>
    <property type="match status" value="1"/>
</dbReference>
<keyword evidence="11 21" id="KW-0408">Iron</keyword>
<dbReference type="InterPro" id="IPR036884">
    <property type="entry name" value="2Fe-2S-bd_dom_sf"/>
</dbReference>
<dbReference type="InParanoid" id="A0A2P6N0U3"/>
<dbReference type="GO" id="GO:0003712">
    <property type="term" value="F:transcription coregulator activity"/>
    <property type="evidence" value="ECO:0007669"/>
    <property type="project" value="InterPro"/>
</dbReference>
<dbReference type="Gene3D" id="3.10.20.30">
    <property type="match status" value="1"/>
</dbReference>
<evidence type="ECO:0000256" key="21">
    <source>
        <dbReference type="PIRSR" id="PIRSR000127-3"/>
    </source>
</evidence>
<dbReference type="InterPro" id="IPR008274">
    <property type="entry name" value="AldOxase/xan_DH_MoCoBD1"/>
</dbReference>
<feature type="active site" description="Proton acceptor" evidence="19">
    <location>
        <position position="1477"/>
    </location>
</feature>
<keyword evidence="15" id="KW-0010">Activator</keyword>
<feature type="binding site" evidence="20">
    <location>
        <position position="1201"/>
    </location>
    <ligand>
        <name>substrate</name>
    </ligand>
</feature>
<dbReference type="FunFam" id="1.10.10.1340:FF:000001">
    <property type="entry name" value="Mediator of RNA polymerase II transcription subunit 31"/>
    <property type="match status" value="1"/>
</dbReference>
<comment type="caution">
    <text evidence="26">The sequence shown here is derived from an EMBL/GenBank/DDBJ whole genome shotgun (WGS) entry which is preliminary data.</text>
</comment>
<dbReference type="InterPro" id="IPR005107">
    <property type="entry name" value="CO_DH_flav_C"/>
</dbReference>
<feature type="binding site" evidence="21">
    <location>
        <position position="380"/>
    </location>
    <ligand>
        <name>[2Fe-2S] cluster</name>
        <dbReference type="ChEBI" id="CHEBI:190135"/>
        <label>2</label>
    </ligand>
</feature>
<dbReference type="Gene3D" id="1.10.150.120">
    <property type="entry name" value="[2Fe-2S]-binding domain"/>
    <property type="match status" value="1"/>
</dbReference>
<protein>
    <submittedName>
        <fullName evidence="26">Aldehyde oxidase and xanthine dehydrogenase</fullName>
    </submittedName>
</protein>
<dbReference type="InterPro" id="IPR001041">
    <property type="entry name" value="2Fe-2S_ferredoxin-type"/>
</dbReference>
<dbReference type="SUPFAM" id="SSF54292">
    <property type="entry name" value="2Fe-2S ferredoxin-like"/>
    <property type="match status" value="1"/>
</dbReference>
<feature type="binding site" evidence="21">
    <location>
        <position position="278"/>
    </location>
    <ligand>
        <name>[2Fe-2S] cluster</name>
        <dbReference type="ChEBI" id="CHEBI:190135"/>
        <label>1</label>
    </ligand>
</feature>
<keyword evidence="6" id="KW-0285">Flavoprotein</keyword>
<dbReference type="InterPro" id="IPR046867">
    <property type="entry name" value="AldOxase/xan_DH_MoCoBD2"/>
</dbReference>
<feature type="binding site" evidence="21">
    <location>
        <position position="1270"/>
    </location>
    <ligand>
        <name>Mo-molybdopterin</name>
        <dbReference type="ChEBI" id="CHEBI:71302"/>
    </ligand>
    <ligandPart>
        <name>Mo</name>
        <dbReference type="ChEBI" id="CHEBI:28685"/>
    </ligandPart>
</feature>
<dbReference type="FunFam" id="3.90.1170.50:FF:000001">
    <property type="entry name" value="Aldehyde oxidase 1"/>
    <property type="match status" value="1"/>
</dbReference>
<feature type="binding site" evidence="21">
    <location>
        <position position="378"/>
    </location>
    <ligand>
        <name>[2Fe-2S] cluster</name>
        <dbReference type="ChEBI" id="CHEBI:190135"/>
        <label>2</label>
    </ligand>
</feature>
<keyword evidence="16" id="KW-0804">Transcription</keyword>
<keyword evidence="13" id="KW-0805">Transcription regulation</keyword>
<evidence type="ECO:0000256" key="5">
    <source>
        <dbReference type="ARBA" id="ARBA00022505"/>
    </source>
</evidence>
<keyword evidence="14" id="KW-0520">NAD</keyword>
<evidence type="ECO:0000313" key="26">
    <source>
        <dbReference type="EMBL" id="PRP77588.1"/>
    </source>
</evidence>
<feature type="binding site" evidence="20">
    <location>
        <position position="630"/>
    </location>
    <ligand>
        <name>FAD</name>
        <dbReference type="ChEBI" id="CHEBI:57692"/>
    </ligand>
</feature>
<evidence type="ECO:0000256" key="6">
    <source>
        <dbReference type="ARBA" id="ARBA00022630"/>
    </source>
</evidence>
<dbReference type="InterPro" id="IPR036318">
    <property type="entry name" value="FAD-bd_PCMH-like_sf"/>
</dbReference>
<dbReference type="GO" id="GO:0051537">
    <property type="term" value="F:2 iron, 2 sulfur cluster binding"/>
    <property type="evidence" value="ECO:0007669"/>
    <property type="project" value="UniProtKB-KW"/>
</dbReference>
<dbReference type="SUPFAM" id="SSF54665">
    <property type="entry name" value="CO dehydrogenase molybdoprotein N-domain-like"/>
    <property type="match status" value="1"/>
</dbReference>
<comment type="similarity">
    <text evidence="3">Belongs to the Mediator complex subunit 31 family.</text>
</comment>
<keyword evidence="23" id="KW-0812">Transmembrane</keyword>
<dbReference type="Gene3D" id="3.30.465.10">
    <property type="match status" value="1"/>
</dbReference>
<dbReference type="FunCoup" id="A0A2P6N0U3">
    <property type="interactions" value="69"/>
</dbReference>
<evidence type="ECO:0000313" key="27">
    <source>
        <dbReference type="Proteomes" id="UP000241769"/>
    </source>
</evidence>
<dbReference type="OrthoDB" id="10257739at2759"/>
<feature type="binding site" evidence="21">
    <location>
        <position position="273"/>
    </location>
    <ligand>
        <name>[2Fe-2S] cluster</name>
        <dbReference type="ChEBI" id="CHEBI:190135"/>
        <label>1</label>
    </ligand>
</feature>
<dbReference type="InterPro" id="IPR036683">
    <property type="entry name" value="CO_DH_flav_C_dom_sf"/>
</dbReference>
<organism evidence="26 27">
    <name type="scientific">Planoprotostelium fungivorum</name>
    <dbReference type="NCBI Taxonomy" id="1890364"/>
    <lineage>
        <taxon>Eukaryota</taxon>
        <taxon>Amoebozoa</taxon>
        <taxon>Evosea</taxon>
        <taxon>Variosea</taxon>
        <taxon>Cavosteliida</taxon>
        <taxon>Cavosteliaceae</taxon>
        <taxon>Planoprotostelium</taxon>
    </lineage>
</organism>
<keyword evidence="8 21" id="KW-0479">Metal-binding</keyword>
<dbReference type="Gene3D" id="1.10.10.1340">
    <property type="entry name" value="Mediator of RNA polymerase II, submodule Med31 (Soh1)"/>
    <property type="match status" value="1"/>
</dbReference>
<keyword evidence="23" id="KW-1133">Transmembrane helix</keyword>
<dbReference type="Pfam" id="PF01799">
    <property type="entry name" value="Fer2_2"/>
    <property type="match status" value="1"/>
</dbReference>
<feature type="binding site" evidence="21">
    <location>
        <position position="990"/>
    </location>
    <ligand>
        <name>Mo-molybdopterin</name>
        <dbReference type="ChEBI" id="CHEBI:71302"/>
    </ligand>
    <ligandPart>
        <name>Mo</name>
        <dbReference type="ChEBI" id="CHEBI:28685"/>
    </ligandPart>
</feature>
<feature type="binding site" evidence="20">
    <location>
        <position position="564"/>
    </location>
    <ligand>
        <name>FAD</name>
        <dbReference type="ChEBI" id="CHEBI:57692"/>
    </ligand>
</feature>
<dbReference type="PROSITE" id="PS00197">
    <property type="entry name" value="2FE2S_FER_1"/>
    <property type="match status" value="1"/>
</dbReference>
<dbReference type="InterPro" id="IPR006058">
    <property type="entry name" value="2Fe2S_fd_BS"/>
</dbReference>
<evidence type="ECO:0000256" key="18">
    <source>
        <dbReference type="ARBA" id="ARBA00034078"/>
    </source>
</evidence>
<dbReference type="Pfam" id="PF02738">
    <property type="entry name" value="MoCoBD_1"/>
    <property type="match status" value="1"/>
</dbReference>
<feature type="transmembrane region" description="Helical" evidence="23">
    <location>
        <begin position="176"/>
        <end position="199"/>
    </location>
</feature>
<evidence type="ECO:0000256" key="9">
    <source>
        <dbReference type="ARBA" id="ARBA00022827"/>
    </source>
</evidence>
<keyword evidence="10" id="KW-0560">Oxidoreductase</keyword>
<dbReference type="GO" id="GO:0016592">
    <property type="term" value="C:mediator complex"/>
    <property type="evidence" value="ECO:0007669"/>
    <property type="project" value="InterPro"/>
</dbReference>
<comment type="cofactor">
    <cofactor evidence="18">
        <name>[2Fe-2S] cluster</name>
        <dbReference type="ChEBI" id="CHEBI:190135"/>
    </cofactor>
</comment>
<dbReference type="SUPFAM" id="SSF55447">
    <property type="entry name" value="CO dehydrogenase flavoprotein C-terminal domain-like"/>
    <property type="match status" value="1"/>
</dbReference>
<dbReference type="PROSITE" id="PS51085">
    <property type="entry name" value="2FE2S_FER_2"/>
    <property type="match status" value="1"/>
</dbReference>
<dbReference type="InterPro" id="IPR002346">
    <property type="entry name" value="Mopterin_DH_FAD-bd"/>
</dbReference>
<comment type="cofactor">
    <cofactor evidence="21">
        <name>[2Fe-2S] cluster</name>
        <dbReference type="ChEBI" id="CHEBI:190135"/>
    </cofactor>
    <text evidence="21">Binds 2 [2Fe-2S] clusters.</text>
</comment>
<dbReference type="GO" id="GO:0006355">
    <property type="term" value="P:regulation of DNA-templated transcription"/>
    <property type="evidence" value="ECO:0007669"/>
    <property type="project" value="InterPro"/>
</dbReference>
<dbReference type="InterPro" id="IPR037165">
    <property type="entry name" value="AldOxase/xan_DH_Mopterin-bd_sf"/>
</dbReference>
<dbReference type="Pfam" id="PF00941">
    <property type="entry name" value="FAD_binding_5"/>
    <property type="match status" value="1"/>
</dbReference>
<evidence type="ECO:0000256" key="11">
    <source>
        <dbReference type="ARBA" id="ARBA00023004"/>
    </source>
</evidence>
<dbReference type="Proteomes" id="UP000241769">
    <property type="component" value="Unassembled WGS sequence"/>
</dbReference>
<dbReference type="GO" id="GO:0071949">
    <property type="term" value="F:FAD binding"/>
    <property type="evidence" value="ECO:0007669"/>
    <property type="project" value="InterPro"/>
</dbReference>
<dbReference type="InterPro" id="IPR016169">
    <property type="entry name" value="FAD-bd_PCMH_sub2"/>
</dbReference>
<dbReference type="EMBL" id="MDYQ01000257">
    <property type="protein sequence ID" value="PRP77588.1"/>
    <property type="molecule type" value="Genomic_DNA"/>
</dbReference>
<dbReference type="STRING" id="1890364.A0A2P6N0U3"/>
<dbReference type="Pfam" id="PF01315">
    <property type="entry name" value="Ald_Xan_dh_C"/>
    <property type="match status" value="1"/>
</dbReference>
<dbReference type="CDD" id="cd00207">
    <property type="entry name" value="fer2"/>
    <property type="match status" value="1"/>
</dbReference>
<feature type="binding site" evidence="21">
    <location>
        <position position="303"/>
    </location>
    <ligand>
        <name>[2Fe-2S] cluster</name>
        <dbReference type="ChEBI" id="CHEBI:190135"/>
        <label>1</label>
    </ligand>
</feature>
<evidence type="ECO:0000256" key="16">
    <source>
        <dbReference type="ARBA" id="ARBA00023163"/>
    </source>
</evidence>
<dbReference type="FunFam" id="3.30.365.10:FF:000002">
    <property type="entry name" value="Xanthine dehydrogenase oxidase"/>
    <property type="match status" value="1"/>
</dbReference>
<dbReference type="InterPro" id="IPR002888">
    <property type="entry name" value="2Fe-2S-bd"/>
</dbReference>
<gene>
    <name evidence="26" type="ORF">PROFUN_00449</name>
</gene>
<evidence type="ECO:0000259" key="25">
    <source>
        <dbReference type="PROSITE" id="PS51387"/>
    </source>
</evidence>
<feature type="region of interest" description="Disordered" evidence="22">
    <location>
        <begin position="1"/>
        <end position="47"/>
    </location>
</feature>
<dbReference type="InterPro" id="IPR016166">
    <property type="entry name" value="FAD-bd_PCMH"/>
</dbReference>
<evidence type="ECO:0000256" key="14">
    <source>
        <dbReference type="ARBA" id="ARBA00023027"/>
    </source>
</evidence>
<dbReference type="InterPro" id="IPR008831">
    <property type="entry name" value="Mediator_Med31"/>
</dbReference>
<dbReference type="PROSITE" id="PS51387">
    <property type="entry name" value="FAD_PCMH"/>
    <property type="match status" value="1"/>
</dbReference>
<evidence type="ECO:0000256" key="22">
    <source>
        <dbReference type="SAM" id="MobiDB-lite"/>
    </source>
</evidence>
<evidence type="ECO:0000256" key="10">
    <source>
        <dbReference type="ARBA" id="ARBA00023002"/>
    </source>
</evidence>
<dbReference type="InterPro" id="IPR038089">
    <property type="entry name" value="Med31_sf"/>
</dbReference>
<feature type="binding site" evidence="20">
    <location>
        <begin position="459"/>
        <end position="466"/>
    </location>
    <ligand>
        <name>FAD</name>
        <dbReference type="ChEBI" id="CHEBI:57692"/>
    </ligand>
</feature>
<keyword evidence="23" id="KW-0472">Membrane</keyword>
<comment type="subcellular location">
    <subcellularLocation>
        <location evidence="2">Nucleus</location>
    </subcellularLocation>
</comment>
<dbReference type="FunFam" id="3.10.20.30:FF:000012">
    <property type="entry name" value="Xanthine dehydrogenase/oxidase"/>
    <property type="match status" value="1"/>
</dbReference>
<name>A0A2P6N0U3_9EUKA</name>
<comment type="cofactor">
    <cofactor evidence="21">
        <name>Mo-molybdopterin</name>
        <dbReference type="ChEBI" id="CHEBI:71302"/>
    </cofactor>
    <text evidence="21">Binds 1 Mo-molybdopterin (Mo-MPT) cofactor per subunit.</text>
</comment>
<reference evidence="26 27" key="1">
    <citation type="journal article" date="2018" name="Genome Biol. Evol.">
        <title>Multiple Roots of Fruiting Body Formation in Amoebozoa.</title>
        <authorList>
            <person name="Hillmann F."/>
            <person name="Forbes G."/>
            <person name="Novohradska S."/>
            <person name="Ferling I."/>
            <person name="Riege K."/>
            <person name="Groth M."/>
            <person name="Westermann M."/>
            <person name="Marz M."/>
            <person name="Spaller T."/>
            <person name="Winckler T."/>
            <person name="Schaap P."/>
            <person name="Glockner G."/>
        </authorList>
    </citation>
    <scope>NUCLEOTIDE SEQUENCE [LARGE SCALE GENOMIC DNA]</scope>
    <source>
        <strain evidence="26 27">Jena</strain>
    </source>
</reference>
<evidence type="ECO:0000256" key="8">
    <source>
        <dbReference type="ARBA" id="ARBA00022723"/>
    </source>
</evidence>
<accession>A0A2P6N0U3</accession>
<keyword evidence="12 21" id="KW-0411">Iron-sulfur</keyword>
<dbReference type="PANTHER" id="PTHR45444:SF3">
    <property type="entry name" value="XANTHINE DEHYDROGENASE"/>
    <property type="match status" value="1"/>
</dbReference>
<evidence type="ECO:0000256" key="4">
    <source>
        <dbReference type="ARBA" id="ARBA00006849"/>
    </source>
</evidence>
<keyword evidence="9 20" id="KW-0274">FAD</keyword>
<comment type="cofactor">
    <cofactor evidence="1 20">
        <name>FAD</name>
        <dbReference type="ChEBI" id="CHEBI:57692"/>
    </cofactor>
</comment>
<dbReference type="GO" id="GO:0005506">
    <property type="term" value="F:iron ion binding"/>
    <property type="evidence" value="ECO:0007669"/>
    <property type="project" value="InterPro"/>
</dbReference>
<dbReference type="Gene3D" id="3.30.390.50">
    <property type="entry name" value="CO dehydrogenase flavoprotein, C-terminal domain"/>
    <property type="match status" value="1"/>
</dbReference>
<feature type="binding site" evidence="21">
    <location>
        <position position="346"/>
    </location>
    <ligand>
        <name>[2Fe-2S] cluster</name>
        <dbReference type="ChEBI" id="CHEBI:190135"/>
        <label>2</label>
    </ligand>
</feature>
<dbReference type="SUPFAM" id="SSF56003">
    <property type="entry name" value="Molybdenum cofactor-binding domain"/>
    <property type="match status" value="1"/>
</dbReference>
<dbReference type="SMART" id="SM01092">
    <property type="entry name" value="CO_deh_flav_C"/>
    <property type="match status" value="1"/>
</dbReference>
<dbReference type="PANTHER" id="PTHR45444">
    <property type="entry name" value="XANTHINE DEHYDROGENASE"/>
    <property type="match status" value="1"/>
</dbReference>
<dbReference type="Gene3D" id="3.90.1170.50">
    <property type="entry name" value="Aldehyde oxidase/xanthine dehydrogenase, a/b hammerhead"/>
    <property type="match status" value="1"/>
</dbReference>
<feature type="binding site" evidence="21">
    <location>
        <position position="1104"/>
    </location>
    <ligand>
        <name>Mo-molybdopterin</name>
        <dbReference type="ChEBI" id="CHEBI:71302"/>
    </ligand>
    <ligandPart>
        <name>Mo</name>
        <dbReference type="ChEBI" id="CHEBI:28685"/>
    </ligandPart>
</feature>
<evidence type="ECO:0000256" key="23">
    <source>
        <dbReference type="SAM" id="Phobius"/>
    </source>
</evidence>
<evidence type="ECO:0000256" key="12">
    <source>
        <dbReference type="ARBA" id="ARBA00023014"/>
    </source>
</evidence>
<dbReference type="Pfam" id="PF03450">
    <property type="entry name" value="CO_deh_flav_C"/>
    <property type="match status" value="1"/>
</dbReference>
<keyword evidence="5 21" id="KW-0500">Molybdenum</keyword>
<dbReference type="InterPro" id="IPR016208">
    <property type="entry name" value="Ald_Oxase/xanthine_DH-like"/>
</dbReference>
<proteinExistence type="inferred from homology"/>
<feature type="binding site" evidence="21">
    <location>
        <position position="959"/>
    </location>
    <ligand>
        <name>Mo-molybdopterin</name>
        <dbReference type="ChEBI" id="CHEBI:71302"/>
    </ligand>
    <ligandPart>
        <name>Mo</name>
        <dbReference type="ChEBI" id="CHEBI:28685"/>
    </ligandPart>
</feature>
<evidence type="ECO:0000256" key="7">
    <source>
        <dbReference type="ARBA" id="ARBA00022714"/>
    </source>
</evidence>
<evidence type="ECO:0000256" key="17">
    <source>
        <dbReference type="ARBA" id="ARBA00023242"/>
    </source>
</evidence>
<keyword evidence="17" id="KW-0539">Nucleus</keyword>
<evidence type="ECO:0000256" key="15">
    <source>
        <dbReference type="ARBA" id="ARBA00023159"/>
    </source>
</evidence>
<dbReference type="FunFam" id="3.30.365.10:FF:000001">
    <property type="entry name" value="Xanthine dehydrogenase oxidase"/>
    <property type="match status" value="1"/>
</dbReference>
<dbReference type="InterPro" id="IPR036010">
    <property type="entry name" value="2Fe-2S_ferredoxin-like_sf"/>
</dbReference>
<dbReference type="SUPFAM" id="SSF47741">
    <property type="entry name" value="CO dehydrogenase ISP C-domain like"/>
    <property type="match status" value="1"/>
</dbReference>
<feature type="binding site" evidence="21">
    <location>
        <position position="343"/>
    </location>
    <ligand>
        <name>[2Fe-2S] cluster</name>
        <dbReference type="ChEBI" id="CHEBI:190135"/>
        <label>2</label>
    </ligand>
</feature>
<comment type="similarity">
    <text evidence="4">Belongs to the xanthine dehydrogenase family.</text>
</comment>
<evidence type="ECO:0000256" key="1">
    <source>
        <dbReference type="ARBA" id="ARBA00001974"/>
    </source>
</evidence>
<dbReference type="Pfam" id="PF20256">
    <property type="entry name" value="MoCoBD_2"/>
    <property type="match status" value="1"/>
</dbReference>
<evidence type="ECO:0000256" key="13">
    <source>
        <dbReference type="ARBA" id="ARBA00023015"/>
    </source>
</evidence>
<dbReference type="InterPro" id="IPR012675">
    <property type="entry name" value="Beta-grasp_dom_sf"/>
</dbReference>